<dbReference type="OrthoDB" id="4737535at2"/>
<reference evidence="2 3" key="1">
    <citation type="journal article" date="2013" name="Biodegradation">
        <title>Quantitative proteomic analysis of ibuprofen-degrading Patulibacter sp. strain I11.</title>
        <authorList>
            <person name="Almeida B."/>
            <person name="Kjeldal H."/>
            <person name="Lolas I."/>
            <person name="Knudsen A.D."/>
            <person name="Carvalho G."/>
            <person name="Nielsen K.L."/>
            <person name="Barreto Crespo M.T."/>
            <person name="Stensballe A."/>
            <person name="Nielsen J.L."/>
        </authorList>
    </citation>
    <scope>NUCLEOTIDE SEQUENCE [LARGE SCALE GENOMIC DNA]</scope>
    <source>
        <strain evidence="2 3">I11</strain>
    </source>
</reference>
<organism evidence="2 3">
    <name type="scientific">Patulibacter medicamentivorans</name>
    <dbReference type="NCBI Taxonomy" id="1097667"/>
    <lineage>
        <taxon>Bacteria</taxon>
        <taxon>Bacillati</taxon>
        <taxon>Actinomycetota</taxon>
        <taxon>Thermoleophilia</taxon>
        <taxon>Solirubrobacterales</taxon>
        <taxon>Patulibacteraceae</taxon>
        <taxon>Patulibacter</taxon>
    </lineage>
</organism>
<evidence type="ECO:0000313" key="2">
    <source>
        <dbReference type="EMBL" id="EHN10380.1"/>
    </source>
</evidence>
<dbReference type="EMBL" id="AGUD01000224">
    <property type="protein sequence ID" value="EHN10380.1"/>
    <property type="molecule type" value="Genomic_DNA"/>
</dbReference>
<comment type="caution">
    <text evidence="2">The sequence shown here is derived from an EMBL/GenBank/DDBJ whole genome shotgun (WGS) entry which is preliminary data.</text>
</comment>
<dbReference type="AlphaFoldDB" id="H0E7G0"/>
<proteinExistence type="predicted"/>
<gene>
    <name evidence="2" type="ORF">PAI11_27620</name>
</gene>
<feature type="transmembrane region" description="Helical" evidence="1">
    <location>
        <begin position="85"/>
        <end position="104"/>
    </location>
</feature>
<keyword evidence="1" id="KW-0812">Transmembrane</keyword>
<keyword evidence="3" id="KW-1185">Reference proteome</keyword>
<protein>
    <submittedName>
        <fullName evidence="2">Uncharacterized protein</fullName>
    </submittedName>
</protein>
<evidence type="ECO:0000313" key="3">
    <source>
        <dbReference type="Proteomes" id="UP000005143"/>
    </source>
</evidence>
<accession>H0E7G0</accession>
<dbReference type="Proteomes" id="UP000005143">
    <property type="component" value="Unassembled WGS sequence"/>
</dbReference>
<keyword evidence="1" id="KW-0472">Membrane</keyword>
<dbReference type="RefSeq" id="WP_007576247.1">
    <property type="nucleotide sequence ID" value="NZ_AGUD01000224.1"/>
</dbReference>
<evidence type="ECO:0000256" key="1">
    <source>
        <dbReference type="SAM" id="Phobius"/>
    </source>
</evidence>
<name>H0E7G0_9ACTN</name>
<keyword evidence="1" id="KW-1133">Transmembrane helix</keyword>
<sequence length="109" mass="12006">MSFLIDGPALYLAGRRTAQAVRDPDAAEVVATATVAGFLAVSIPLYLNRPWTRPIWRLCRARSGRDWMINSGVLKVDDAAVGPTGHVMAAAAFVTYPLWMWLGLRHGRR</sequence>